<feature type="domain" description="DDE-1" evidence="1">
    <location>
        <begin position="14"/>
        <end position="71"/>
    </location>
</feature>
<evidence type="ECO:0000313" key="2">
    <source>
        <dbReference type="EMBL" id="CAH0728792.1"/>
    </source>
</evidence>
<dbReference type="Proteomes" id="UP000838878">
    <property type="component" value="Chromosome 7"/>
</dbReference>
<dbReference type="OrthoDB" id="71166at2759"/>
<gene>
    <name evidence="2" type="ORF">BINO364_LOCUS13969</name>
</gene>
<dbReference type="InterPro" id="IPR004875">
    <property type="entry name" value="DDE_SF_endonuclease_dom"/>
</dbReference>
<dbReference type="AlphaFoldDB" id="A0A8J9VBM0"/>
<dbReference type="EMBL" id="OV170227">
    <property type="protein sequence ID" value="CAH0728792.1"/>
    <property type="molecule type" value="Genomic_DNA"/>
</dbReference>
<sequence length="152" mass="17719">MSMPLSQFCAENDIALPPNTTHIMQLADVSVFRPLKQEWKKTLRNWQAKPENLNKTVTKTNFCKVFKETLDTDMTQDIKNGFRKCGLFPFNPKKLKIINRNNIKPNIPKRKQTKAKESDSDIINTDKDIEINIKKTKVIEKTDKFNIIKKLI</sequence>
<dbReference type="GO" id="GO:0003676">
    <property type="term" value="F:nucleic acid binding"/>
    <property type="evidence" value="ECO:0007669"/>
    <property type="project" value="InterPro"/>
</dbReference>
<evidence type="ECO:0000259" key="1">
    <source>
        <dbReference type="Pfam" id="PF03184"/>
    </source>
</evidence>
<organism evidence="2 3">
    <name type="scientific">Brenthis ino</name>
    <name type="common">lesser marbled fritillary</name>
    <dbReference type="NCBI Taxonomy" id="405034"/>
    <lineage>
        <taxon>Eukaryota</taxon>
        <taxon>Metazoa</taxon>
        <taxon>Ecdysozoa</taxon>
        <taxon>Arthropoda</taxon>
        <taxon>Hexapoda</taxon>
        <taxon>Insecta</taxon>
        <taxon>Pterygota</taxon>
        <taxon>Neoptera</taxon>
        <taxon>Endopterygota</taxon>
        <taxon>Lepidoptera</taxon>
        <taxon>Glossata</taxon>
        <taxon>Ditrysia</taxon>
        <taxon>Papilionoidea</taxon>
        <taxon>Nymphalidae</taxon>
        <taxon>Heliconiinae</taxon>
        <taxon>Argynnini</taxon>
        <taxon>Brenthis</taxon>
    </lineage>
</organism>
<reference evidence="2" key="1">
    <citation type="submission" date="2021-12" db="EMBL/GenBank/DDBJ databases">
        <authorList>
            <person name="Martin H S."/>
        </authorList>
    </citation>
    <scope>NUCLEOTIDE SEQUENCE</scope>
</reference>
<name>A0A8J9VBM0_9NEOP</name>
<evidence type="ECO:0000313" key="3">
    <source>
        <dbReference type="Proteomes" id="UP000838878"/>
    </source>
</evidence>
<feature type="non-terminal residue" evidence="2">
    <location>
        <position position="152"/>
    </location>
</feature>
<protein>
    <recommendedName>
        <fullName evidence="1">DDE-1 domain-containing protein</fullName>
    </recommendedName>
</protein>
<dbReference type="Pfam" id="PF03184">
    <property type="entry name" value="DDE_1"/>
    <property type="match status" value="1"/>
</dbReference>
<keyword evidence="3" id="KW-1185">Reference proteome</keyword>
<proteinExistence type="predicted"/>
<accession>A0A8J9VBM0</accession>